<comment type="caution">
    <text evidence="1">The sequence shown here is derived from an EMBL/GenBank/DDBJ whole genome shotgun (WGS) entry which is preliminary data.</text>
</comment>
<name>A0ACB8Q8A9_9AGAM</name>
<evidence type="ECO:0000313" key="1">
    <source>
        <dbReference type="EMBL" id="KAI0027441.1"/>
    </source>
</evidence>
<reference evidence="1" key="2">
    <citation type="journal article" date="2022" name="New Phytol.">
        <title>Evolutionary transition to the ectomycorrhizal habit in the genomes of a hyperdiverse lineage of mushroom-forming fungi.</title>
        <authorList>
            <person name="Looney B."/>
            <person name="Miyauchi S."/>
            <person name="Morin E."/>
            <person name="Drula E."/>
            <person name="Courty P.E."/>
            <person name="Kohler A."/>
            <person name="Kuo A."/>
            <person name="LaButti K."/>
            <person name="Pangilinan J."/>
            <person name="Lipzen A."/>
            <person name="Riley R."/>
            <person name="Andreopoulos W."/>
            <person name="He G."/>
            <person name="Johnson J."/>
            <person name="Nolan M."/>
            <person name="Tritt A."/>
            <person name="Barry K.W."/>
            <person name="Grigoriev I.V."/>
            <person name="Nagy L.G."/>
            <person name="Hibbett D."/>
            <person name="Henrissat B."/>
            <person name="Matheny P.B."/>
            <person name="Labbe J."/>
            <person name="Martin F.M."/>
        </authorList>
    </citation>
    <scope>NUCLEOTIDE SEQUENCE</scope>
    <source>
        <strain evidence="1">EC-137</strain>
    </source>
</reference>
<dbReference type="EMBL" id="MU273904">
    <property type="protein sequence ID" value="KAI0027441.1"/>
    <property type="molecule type" value="Genomic_DNA"/>
</dbReference>
<dbReference type="Proteomes" id="UP000814128">
    <property type="component" value="Unassembled WGS sequence"/>
</dbReference>
<sequence length="650" mass="70677">MPNPNVHSVAHPFDPLTSHGQCSLSRRPSPSRWKSEGHSVNRSQSNDALCSFVPSPPVPWKNHVDGYLFPSKSAFRQKVKFDALVSESSSIRNLPLVLVDLHFSLPKSSHGAVPFVDDSIMCIGNTASVLVSGYSHPNASVNEALLRLFPSYTWRGEIAVVFLGKWKPYLTRPPPSADVNAAVLKLHRHASSNVRAPAALFHSNQSFLMPNTLAFPRLPLRSVLWTHEDLRAPTVDGALLIGLSDVMASEVLASVDRVDVSRRVGRASADDNTRLDSDASEPCADQSVKGLGLKQDSIWRMKVHGKKTTNSSDLCDRDIIKQEGMAINKLEDILCQRHAQRYVQYFQAYTHVRAVMAISLVFPVLVHCGRRGRLWGDDQEQYTLSEQTRTLVKATRSLLEGAGQNITSCLGAQAMEDRETETNIPGSSRAGSEGPPQPSQSQTARPSTPLKRAEFPHSNTADEGSGSSSPGKRRRDDSTSHGLPMRIGSVTNEVTQMYGTATPDLMLRFGKDESQGPGSAQEQDEADEVLVQELVSRGSARKRPDSPSSGHISPSTLDSEDRDVSEALMFKGKGKEGTSSHRPIGCGYLRLNEKAVDRPSPGTPSSSKSSVDTPKSPETPGQKGKGKGKAGPSKSVREDDHSESTVTETQ</sequence>
<evidence type="ECO:0000313" key="2">
    <source>
        <dbReference type="Proteomes" id="UP000814128"/>
    </source>
</evidence>
<accession>A0ACB8Q8A9</accession>
<protein>
    <submittedName>
        <fullName evidence="1">Uncharacterized protein</fullName>
    </submittedName>
</protein>
<feature type="non-terminal residue" evidence="1">
    <location>
        <position position="650"/>
    </location>
</feature>
<reference evidence="1" key="1">
    <citation type="submission" date="2021-02" db="EMBL/GenBank/DDBJ databases">
        <authorList>
            <consortium name="DOE Joint Genome Institute"/>
            <person name="Ahrendt S."/>
            <person name="Looney B.P."/>
            <person name="Miyauchi S."/>
            <person name="Morin E."/>
            <person name="Drula E."/>
            <person name="Courty P.E."/>
            <person name="Chicoki N."/>
            <person name="Fauchery L."/>
            <person name="Kohler A."/>
            <person name="Kuo A."/>
            <person name="Labutti K."/>
            <person name="Pangilinan J."/>
            <person name="Lipzen A."/>
            <person name="Riley R."/>
            <person name="Andreopoulos W."/>
            <person name="He G."/>
            <person name="Johnson J."/>
            <person name="Barry K.W."/>
            <person name="Grigoriev I.V."/>
            <person name="Nagy L."/>
            <person name="Hibbett D."/>
            <person name="Henrissat B."/>
            <person name="Matheny P.B."/>
            <person name="Labbe J."/>
            <person name="Martin F."/>
        </authorList>
    </citation>
    <scope>NUCLEOTIDE SEQUENCE</scope>
    <source>
        <strain evidence="1">EC-137</strain>
    </source>
</reference>
<keyword evidence="2" id="KW-1185">Reference proteome</keyword>
<gene>
    <name evidence="1" type="ORF">K488DRAFT_74537</name>
</gene>
<organism evidence="1 2">
    <name type="scientific">Vararia minispora EC-137</name>
    <dbReference type="NCBI Taxonomy" id="1314806"/>
    <lineage>
        <taxon>Eukaryota</taxon>
        <taxon>Fungi</taxon>
        <taxon>Dikarya</taxon>
        <taxon>Basidiomycota</taxon>
        <taxon>Agaricomycotina</taxon>
        <taxon>Agaricomycetes</taxon>
        <taxon>Russulales</taxon>
        <taxon>Lachnocladiaceae</taxon>
        <taxon>Vararia</taxon>
    </lineage>
</organism>
<proteinExistence type="predicted"/>